<proteinExistence type="predicted"/>
<organism evidence="1">
    <name type="scientific">bioreactor metagenome</name>
    <dbReference type="NCBI Taxonomy" id="1076179"/>
    <lineage>
        <taxon>unclassified sequences</taxon>
        <taxon>metagenomes</taxon>
        <taxon>ecological metagenomes</taxon>
    </lineage>
</organism>
<dbReference type="AlphaFoldDB" id="A0A645HMV1"/>
<evidence type="ECO:0000313" key="1">
    <source>
        <dbReference type="EMBL" id="MPN40150.1"/>
    </source>
</evidence>
<sequence>MIPVLIILASTMGLQGLVLTPVFSEVIAVVISIAIAVHIFRQIAKEHAAFESQQGGAALMEEGA</sequence>
<name>A0A645HMV1_9ZZZZ</name>
<comment type="caution">
    <text evidence="1">The sequence shown here is derived from an EMBL/GenBank/DDBJ whole genome shotgun (WGS) entry which is preliminary data.</text>
</comment>
<accession>A0A645HMV1</accession>
<dbReference type="EMBL" id="VSSQ01096374">
    <property type="protein sequence ID" value="MPN40150.1"/>
    <property type="molecule type" value="Genomic_DNA"/>
</dbReference>
<gene>
    <name evidence="1" type="ORF">SDC9_187686</name>
</gene>
<protein>
    <submittedName>
        <fullName evidence="1">Uncharacterized protein</fullName>
    </submittedName>
</protein>
<reference evidence="1" key="1">
    <citation type="submission" date="2019-08" db="EMBL/GenBank/DDBJ databases">
        <authorList>
            <person name="Kucharzyk K."/>
            <person name="Murdoch R.W."/>
            <person name="Higgins S."/>
            <person name="Loffler F."/>
        </authorList>
    </citation>
    <scope>NUCLEOTIDE SEQUENCE</scope>
</reference>